<keyword evidence="3" id="KW-0472">Membrane</keyword>
<dbReference type="SUPFAM" id="SSF46894">
    <property type="entry name" value="C-terminal effector domain of the bipartite response regulators"/>
    <property type="match status" value="1"/>
</dbReference>
<dbReference type="AlphaFoldDB" id="A0A2M7W272"/>
<feature type="domain" description="OmpR/PhoB-type" evidence="4">
    <location>
        <begin position="240"/>
        <end position="341"/>
    </location>
</feature>
<keyword evidence="3" id="KW-0812">Transmembrane</keyword>
<evidence type="ECO:0000256" key="2">
    <source>
        <dbReference type="PROSITE-ProRule" id="PRU01091"/>
    </source>
</evidence>
<dbReference type="Gene3D" id="1.10.10.10">
    <property type="entry name" value="Winged helix-like DNA-binding domain superfamily/Winged helix DNA-binding domain"/>
    <property type="match status" value="1"/>
</dbReference>
<dbReference type="GO" id="GO:0006355">
    <property type="term" value="P:regulation of DNA-templated transcription"/>
    <property type="evidence" value="ECO:0007669"/>
    <property type="project" value="InterPro"/>
</dbReference>
<evidence type="ECO:0000256" key="3">
    <source>
        <dbReference type="SAM" id="Phobius"/>
    </source>
</evidence>
<organism evidence="5 6">
    <name type="scientific">Candidatus Dojkabacteria bacterium CG_4_10_14_0_2_um_filter_Dojkabacteria_WS6_41_15</name>
    <dbReference type="NCBI Taxonomy" id="2014249"/>
    <lineage>
        <taxon>Bacteria</taxon>
        <taxon>Candidatus Dojkabacteria</taxon>
    </lineage>
</organism>
<evidence type="ECO:0000259" key="4">
    <source>
        <dbReference type="PROSITE" id="PS51755"/>
    </source>
</evidence>
<feature type="DNA-binding region" description="OmpR/PhoB-type" evidence="2">
    <location>
        <begin position="240"/>
        <end position="341"/>
    </location>
</feature>
<gene>
    <name evidence="5" type="ORF">COX64_02015</name>
</gene>
<sequence>MKFQFISGEEIDRGVVLFSLSNLYRVPGLQKRFLLQEFTNLRILPLQTTVLPRIRKTFTYDFIDELATAELNVPALCKGHEHVFFRYEEFLDTTNGVSSRELRQAKEAWHKVEKDFVQVLTLLFEQVEEKVEHVTVYVTHYGHAGSYCYHKNGKMIAVYWNIASPLLTIGAMVIQALVHLYNYQKWLRKEPAFMKSGLWHNKVSIATVLANLPLMTRIFGDKIDSSWLFKDVTQTPAMVEKLRLTANVCDIELSNPIEINGITISGLTQSEDALLRTLAENRGRYVSSSTIAKTLWHENASSKFSIYYFPKLVFTLRKKLDAVGINSRLIRSQSGAGYYIE</sequence>
<dbReference type="GO" id="GO:0000160">
    <property type="term" value="P:phosphorelay signal transduction system"/>
    <property type="evidence" value="ECO:0007669"/>
    <property type="project" value="InterPro"/>
</dbReference>
<evidence type="ECO:0000313" key="6">
    <source>
        <dbReference type="Proteomes" id="UP000228952"/>
    </source>
</evidence>
<dbReference type="Proteomes" id="UP000228952">
    <property type="component" value="Unassembled WGS sequence"/>
</dbReference>
<protein>
    <recommendedName>
        <fullName evidence="4">OmpR/PhoB-type domain-containing protein</fullName>
    </recommendedName>
</protein>
<dbReference type="Pfam" id="PF00486">
    <property type="entry name" value="Trans_reg_C"/>
    <property type="match status" value="1"/>
</dbReference>
<dbReference type="InterPro" id="IPR036388">
    <property type="entry name" value="WH-like_DNA-bd_sf"/>
</dbReference>
<evidence type="ECO:0000313" key="5">
    <source>
        <dbReference type="EMBL" id="PJA14410.1"/>
    </source>
</evidence>
<dbReference type="EMBL" id="PFQB01000052">
    <property type="protein sequence ID" value="PJA14410.1"/>
    <property type="molecule type" value="Genomic_DNA"/>
</dbReference>
<dbReference type="GO" id="GO:0003677">
    <property type="term" value="F:DNA binding"/>
    <property type="evidence" value="ECO:0007669"/>
    <property type="project" value="UniProtKB-UniRule"/>
</dbReference>
<evidence type="ECO:0000256" key="1">
    <source>
        <dbReference type="ARBA" id="ARBA00023125"/>
    </source>
</evidence>
<accession>A0A2M7W272</accession>
<dbReference type="SMART" id="SM00862">
    <property type="entry name" value="Trans_reg_C"/>
    <property type="match status" value="1"/>
</dbReference>
<dbReference type="PROSITE" id="PS51755">
    <property type="entry name" value="OMPR_PHOB"/>
    <property type="match status" value="1"/>
</dbReference>
<name>A0A2M7W272_9BACT</name>
<comment type="caution">
    <text evidence="5">The sequence shown here is derived from an EMBL/GenBank/DDBJ whole genome shotgun (WGS) entry which is preliminary data.</text>
</comment>
<dbReference type="InterPro" id="IPR016032">
    <property type="entry name" value="Sig_transdc_resp-reg_C-effctor"/>
</dbReference>
<reference evidence="6" key="1">
    <citation type="submission" date="2017-09" db="EMBL/GenBank/DDBJ databases">
        <title>Depth-based differentiation of microbial function through sediment-hosted aquifers and enrichment of novel symbionts in the deep terrestrial subsurface.</title>
        <authorList>
            <person name="Probst A.J."/>
            <person name="Ladd B."/>
            <person name="Jarett J.K."/>
            <person name="Geller-Mcgrath D.E."/>
            <person name="Sieber C.M.K."/>
            <person name="Emerson J.B."/>
            <person name="Anantharaman K."/>
            <person name="Thomas B.C."/>
            <person name="Malmstrom R."/>
            <person name="Stieglmeier M."/>
            <person name="Klingl A."/>
            <person name="Woyke T."/>
            <person name="Ryan C.M."/>
            <person name="Banfield J.F."/>
        </authorList>
    </citation>
    <scope>NUCLEOTIDE SEQUENCE [LARGE SCALE GENOMIC DNA]</scope>
</reference>
<keyword evidence="1 2" id="KW-0238">DNA-binding</keyword>
<proteinExistence type="predicted"/>
<keyword evidence="3" id="KW-1133">Transmembrane helix</keyword>
<feature type="transmembrane region" description="Helical" evidence="3">
    <location>
        <begin position="158"/>
        <end position="183"/>
    </location>
</feature>
<dbReference type="InterPro" id="IPR001867">
    <property type="entry name" value="OmpR/PhoB-type_DNA-bd"/>
</dbReference>